<dbReference type="PANTHER" id="PTHR45756:SF1">
    <property type="entry name" value="PROTEIN KINASE DOMAIN CONTAINING PROTEIN"/>
    <property type="match status" value="1"/>
</dbReference>
<dbReference type="EMBL" id="CP111021">
    <property type="protein sequence ID" value="WAR16915.1"/>
    <property type="molecule type" value="Genomic_DNA"/>
</dbReference>
<feature type="domain" description="EGF-like" evidence="3">
    <location>
        <begin position="100"/>
        <end position="126"/>
    </location>
</feature>
<sequence length="562" mass="61395">MCTLNFLMIPGKMVTFAVLCMLVRVVCTQDCSTCQCCADGKYLKCSIRGNCNNGCIDGYYGKNCKYKCTSQNCLRCHRNYGNYCQKCTPGYYLYNYNCNDCGSQCQSCSSYGCNSCYDGYWGSTCDENCAQNSTLCRKSDGYCLSCGSGYYFYNGKCTTCGIHCAVCDPRGCTSCHVGYWGSTCDENCAQNCASCRTSDGYCLSCGSGYYLYNGKCTTCGAHCACCGSGGCTSCHNRYWGSTCDENCAQNCASCSKSDGYCLSCSPGYWGNTCENPCGHHCLECDEQNGECISCEHGYLGHPCTECSRDMCMPQFDCELCTNISFFANGGVCCLCSLDKCVSCSKALDTVNCKICKQGYYPQSNGQCGFCNSYCFKNECDSSSGVCLYGCINGYWNKTCDKECEPDCLSCNQTDGSCSQCKNNTRHGHDCRQECSATCKNSKCDNNGNCINVCIPNTFGKQCENKCDGSCSPKDNRTSCSEKTGMCLYGCQHGYRGRFCPKDVGNKSEKQTLLTAALGRGLGGGIMALIILAIIAMVWFRKRRRSNTERNTSVHDVLRLVCS</sequence>
<dbReference type="SUPFAM" id="SSF57184">
    <property type="entry name" value="Growth factor receptor domain"/>
    <property type="match status" value="1"/>
</dbReference>
<feature type="transmembrane region" description="Helical" evidence="1">
    <location>
        <begin position="516"/>
        <end position="539"/>
    </location>
</feature>
<accession>A0ABY7F541</accession>
<evidence type="ECO:0000259" key="3">
    <source>
        <dbReference type="SMART" id="SM00181"/>
    </source>
</evidence>
<protein>
    <submittedName>
        <fullName evidence="4">TENX-like protein</fullName>
    </submittedName>
</protein>
<feature type="chain" id="PRO_5046133352" evidence="2">
    <location>
        <begin position="29"/>
        <end position="562"/>
    </location>
</feature>
<keyword evidence="1" id="KW-1133">Transmembrane helix</keyword>
<feature type="domain" description="EGF-like" evidence="3">
    <location>
        <begin position="433"/>
        <end position="463"/>
    </location>
</feature>
<reference evidence="4" key="1">
    <citation type="submission" date="2022-11" db="EMBL/GenBank/DDBJ databases">
        <title>Centuries of genome instability and evolution in soft-shell clam transmissible cancer (bioRxiv).</title>
        <authorList>
            <person name="Hart S.F.M."/>
            <person name="Yonemitsu M.A."/>
            <person name="Giersch R.M."/>
            <person name="Beal B.F."/>
            <person name="Arriagada G."/>
            <person name="Davis B.W."/>
            <person name="Ostrander E.A."/>
            <person name="Goff S.P."/>
            <person name="Metzger M.J."/>
        </authorList>
    </citation>
    <scope>NUCLEOTIDE SEQUENCE</scope>
    <source>
        <strain evidence="4">MELC-2E11</strain>
        <tissue evidence="4">Siphon/mantle</tissue>
    </source>
</reference>
<dbReference type="InterPro" id="IPR009030">
    <property type="entry name" value="Growth_fac_rcpt_cys_sf"/>
</dbReference>
<dbReference type="InterPro" id="IPR000742">
    <property type="entry name" value="EGF"/>
</dbReference>
<dbReference type="InterPro" id="IPR053215">
    <property type="entry name" value="TKL_Ser/Thr_kinase"/>
</dbReference>
<keyword evidence="2" id="KW-0732">Signal</keyword>
<feature type="domain" description="EGF-like" evidence="3">
    <location>
        <begin position="67"/>
        <end position="99"/>
    </location>
</feature>
<dbReference type="SMART" id="SM00181">
    <property type="entry name" value="EGF"/>
    <property type="match status" value="7"/>
</dbReference>
<evidence type="ECO:0000256" key="2">
    <source>
        <dbReference type="SAM" id="SignalP"/>
    </source>
</evidence>
<feature type="signal peptide" evidence="2">
    <location>
        <begin position="1"/>
        <end position="28"/>
    </location>
</feature>
<keyword evidence="5" id="KW-1185">Reference proteome</keyword>
<dbReference type="PANTHER" id="PTHR45756">
    <property type="entry name" value="PALMITOYLTRANSFERASE"/>
    <property type="match status" value="1"/>
</dbReference>
<feature type="domain" description="EGF-like" evidence="3">
    <location>
        <begin position="246"/>
        <end position="274"/>
    </location>
</feature>
<name>A0ABY7F541_MYAAR</name>
<feature type="domain" description="EGF-like" evidence="3">
    <location>
        <begin position="334"/>
        <end position="368"/>
    </location>
</feature>
<keyword evidence="1" id="KW-0812">Transmembrane</keyword>
<evidence type="ECO:0000313" key="4">
    <source>
        <dbReference type="EMBL" id="WAR16915.1"/>
    </source>
</evidence>
<organism evidence="4 5">
    <name type="scientific">Mya arenaria</name>
    <name type="common">Soft-shell clam</name>
    <dbReference type="NCBI Taxonomy" id="6604"/>
    <lineage>
        <taxon>Eukaryota</taxon>
        <taxon>Metazoa</taxon>
        <taxon>Spiralia</taxon>
        <taxon>Lophotrochozoa</taxon>
        <taxon>Mollusca</taxon>
        <taxon>Bivalvia</taxon>
        <taxon>Autobranchia</taxon>
        <taxon>Heteroconchia</taxon>
        <taxon>Euheterodonta</taxon>
        <taxon>Imparidentia</taxon>
        <taxon>Neoheterodontei</taxon>
        <taxon>Myida</taxon>
        <taxon>Myoidea</taxon>
        <taxon>Myidae</taxon>
        <taxon>Mya</taxon>
    </lineage>
</organism>
<gene>
    <name evidence="4" type="ORF">MAR_031509</name>
</gene>
<keyword evidence="1" id="KW-0472">Membrane</keyword>
<proteinExistence type="predicted"/>
<feature type="domain" description="EGF-like" evidence="3">
    <location>
        <begin position="402"/>
        <end position="431"/>
    </location>
</feature>
<dbReference type="Proteomes" id="UP001164746">
    <property type="component" value="Chromosome 10"/>
</dbReference>
<feature type="domain" description="EGF-like" evidence="3">
    <location>
        <begin position="187"/>
        <end position="217"/>
    </location>
</feature>
<evidence type="ECO:0000256" key="1">
    <source>
        <dbReference type="SAM" id="Phobius"/>
    </source>
</evidence>
<evidence type="ECO:0000313" key="5">
    <source>
        <dbReference type="Proteomes" id="UP001164746"/>
    </source>
</evidence>